<feature type="domain" description="HTH cro/C1-type" evidence="1">
    <location>
        <begin position="17"/>
        <end position="71"/>
    </location>
</feature>
<gene>
    <name evidence="2" type="ORF">MAXJ12_08644</name>
</gene>
<organism evidence="2 3">
    <name type="scientific">Mesorhizobium alhagi CCNWXJ12-2</name>
    <dbReference type="NCBI Taxonomy" id="1107882"/>
    <lineage>
        <taxon>Bacteria</taxon>
        <taxon>Pseudomonadati</taxon>
        <taxon>Pseudomonadota</taxon>
        <taxon>Alphaproteobacteria</taxon>
        <taxon>Hyphomicrobiales</taxon>
        <taxon>Phyllobacteriaceae</taxon>
        <taxon>Allomesorhizobium</taxon>
    </lineage>
</organism>
<dbReference type="Pfam" id="PF13560">
    <property type="entry name" value="HTH_31"/>
    <property type="match status" value="1"/>
</dbReference>
<proteinExistence type="predicted"/>
<reference evidence="2 3" key="1">
    <citation type="journal article" date="2012" name="J. Bacteriol.">
        <title>Draft Genome Sequence of Mesorhizobium alhagi CCNWXJ12-2T, a Novel Salt-Resistant Species Isolated from the Desert of Northwestern China.</title>
        <authorList>
            <person name="Zhou M."/>
            <person name="Chen W."/>
            <person name="Chen H."/>
            <person name="Wei G."/>
        </authorList>
    </citation>
    <scope>NUCLEOTIDE SEQUENCE [LARGE SCALE GENOMIC DNA]</scope>
    <source>
        <strain evidence="2 3">CCNWXJ12-2</strain>
    </source>
</reference>
<dbReference type="EMBL" id="AHAM01000058">
    <property type="protein sequence ID" value="EHK57659.1"/>
    <property type="molecule type" value="Genomic_DNA"/>
</dbReference>
<evidence type="ECO:0000313" key="3">
    <source>
        <dbReference type="Proteomes" id="UP000003250"/>
    </source>
</evidence>
<dbReference type="InterPro" id="IPR001387">
    <property type="entry name" value="Cro/C1-type_HTH"/>
</dbReference>
<dbReference type="OrthoDB" id="2986852at2"/>
<dbReference type="CDD" id="cd00093">
    <property type="entry name" value="HTH_XRE"/>
    <property type="match status" value="1"/>
</dbReference>
<dbReference type="Proteomes" id="UP000003250">
    <property type="component" value="Unassembled WGS sequence"/>
</dbReference>
<keyword evidence="3" id="KW-1185">Reference proteome</keyword>
<dbReference type="SUPFAM" id="SSF47413">
    <property type="entry name" value="lambda repressor-like DNA-binding domains"/>
    <property type="match status" value="1"/>
</dbReference>
<accession>H0HNK6</accession>
<evidence type="ECO:0000313" key="2">
    <source>
        <dbReference type="EMBL" id="EHK57659.1"/>
    </source>
</evidence>
<dbReference type="InterPro" id="IPR010982">
    <property type="entry name" value="Lambda_DNA-bd_dom_sf"/>
</dbReference>
<dbReference type="SMART" id="SM00530">
    <property type="entry name" value="HTH_XRE"/>
    <property type="match status" value="1"/>
</dbReference>
<sequence length="102" mass="11271">MDRGLPDTSKESIGQRLARVREALGWNQSTLATSLGMSTQRWNNYEKGKTLPPPDVLAKFWQTTGATSDYILFGRRDGMSVELIKKLDAQQRAQRGSGSIAG</sequence>
<name>H0HNK6_9HYPH</name>
<dbReference type="GO" id="GO:0003677">
    <property type="term" value="F:DNA binding"/>
    <property type="evidence" value="ECO:0007669"/>
    <property type="project" value="InterPro"/>
</dbReference>
<dbReference type="RefSeq" id="WP_008835368.1">
    <property type="nucleotide sequence ID" value="NZ_AHAM01000058.1"/>
</dbReference>
<protein>
    <recommendedName>
        <fullName evidence="1">HTH cro/C1-type domain-containing protein</fullName>
    </recommendedName>
</protein>
<dbReference type="Gene3D" id="1.10.260.40">
    <property type="entry name" value="lambda repressor-like DNA-binding domains"/>
    <property type="match status" value="1"/>
</dbReference>
<dbReference type="PATRIC" id="fig|1107882.3.peg.1687"/>
<evidence type="ECO:0000259" key="1">
    <source>
        <dbReference type="PROSITE" id="PS50943"/>
    </source>
</evidence>
<dbReference type="AlphaFoldDB" id="H0HNK6"/>
<dbReference type="PROSITE" id="PS50943">
    <property type="entry name" value="HTH_CROC1"/>
    <property type="match status" value="1"/>
</dbReference>